<evidence type="ECO:0000313" key="2">
    <source>
        <dbReference type="EMBL" id="MEY8042018.1"/>
    </source>
</evidence>
<dbReference type="Proteomes" id="UP001564626">
    <property type="component" value="Unassembled WGS sequence"/>
</dbReference>
<dbReference type="CDD" id="cd06223">
    <property type="entry name" value="PRTases_typeI"/>
    <property type="match status" value="1"/>
</dbReference>
<dbReference type="InterPro" id="IPR000836">
    <property type="entry name" value="PRTase_dom"/>
</dbReference>
<dbReference type="EMBL" id="JBGEHV010000047">
    <property type="protein sequence ID" value="MEY8042018.1"/>
    <property type="molecule type" value="Genomic_DNA"/>
</dbReference>
<dbReference type="InterPro" id="IPR051910">
    <property type="entry name" value="ComF/GntX_DNA_util-trans"/>
</dbReference>
<keyword evidence="3" id="KW-1185">Reference proteome</keyword>
<dbReference type="PANTHER" id="PTHR47505:SF1">
    <property type="entry name" value="DNA UTILIZATION PROTEIN YHGH"/>
    <property type="match status" value="1"/>
</dbReference>
<comment type="similarity">
    <text evidence="1">Belongs to the ComF/GntX family.</text>
</comment>
<evidence type="ECO:0000256" key="1">
    <source>
        <dbReference type="ARBA" id="ARBA00008007"/>
    </source>
</evidence>
<protein>
    <submittedName>
        <fullName evidence="2">ComF family protein</fullName>
    </submittedName>
</protein>
<evidence type="ECO:0000313" key="3">
    <source>
        <dbReference type="Proteomes" id="UP001564626"/>
    </source>
</evidence>
<gene>
    <name evidence="2" type="ORF">AB8O55_21610</name>
</gene>
<dbReference type="PANTHER" id="PTHR47505">
    <property type="entry name" value="DNA UTILIZATION PROTEIN YHGH"/>
    <property type="match status" value="1"/>
</dbReference>
<dbReference type="Gene3D" id="3.40.50.2020">
    <property type="match status" value="1"/>
</dbReference>
<sequence>MRADLLRDAATGLLDLVFPLRCAGCRRGGTAWCRTCAGELGGLRRVDRPLFTGEVPVYALGRYRRAARRAVLAFKESGQRHLAEPLGQQLGTGLRALADQVGLEGRCCLVPAPSKAIAARRRGGPHVLRLADRTASALVVRGWQVEVADCLVTDRSAADSTDLDAPERVKNLAGRVLVRSGRLPASGWPVVLLDDVVTTGATVAECLRVLLASGFDVRAALSLTSTSG</sequence>
<reference evidence="2 3" key="1">
    <citation type="submission" date="2024-08" db="EMBL/GenBank/DDBJ databases">
        <title>Genome mining of Saccharopolyspora cebuensis PGLac3 from Nigerian medicinal plant.</title>
        <authorList>
            <person name="Ezeobiora C.E."/>
            <person name="Igbokwe N.H."/>
            <person name="Amin D.H."/>
            <person name="Mendie U.E."/>
        </authorList>
    </citation>
    <scope>NUCLEOTIDE SEQUENCE [LARGE SCALE GENOMIC DNA]</scope>
    <source>
        <strain evidence="2 3">PGLac3</strain>
    </source>
</reference>
<dbReference type="InterPro" id="IPR029057">
    <property type="entry name" value="PRTase-like"/>
</dbReference>
<comment type="caution">
    <text evidence="2">The sequence shown here is derived from an EMBL/GenBank/DDBJ whole genome shotgun (WGS) entry which is preliminary data.</text>
</comment>
<name>A0ABV4CNG0_9PSEU</name>
<dbReference type="RefSeq" id="WP_345358650.1">
    <property type="nucleotide sequence ID" value="NZ_BAABII010000003.1"/>
</dbReference>
<organism evidence="2 3">
    <name type="scientific">Saccharopolyspora cebuensis</name>
    <dbReference type="NCBI Taxonomy" id="418759"/>
    <lineage>
        <taxon>Bacteria</taxon>
        <taxon>Bacillati</taxon>
        <taxon>Actinomycetota</taxon>
        <taxon>Actinomycetes</taxon>
        <taxon>Pseudonocardiales</taxon>
        <taxon>Pseudonocardiaceae</taxon>
        <taxon>Saccharopolyspora</taxon>
    </lineage>
</organism>
<dbReference type="SUPFAM" id="SSF53271">
    <property type="entry name" value="PRTase-like"/>
    <property type="match status" value="1"/>
</dbReference>
<proteinExistence type="inferred from homology"/>
<accession>A0ABV4CNG0</accession>